<keyword evidence="1" id="KW-1133">Transmembrane helix</keyword>
<evidence type="ECO:0000259" key="2">
    <source>
        <dbReference type="Pfam" id="PF14317"/>
    </source>
</evidence>
<feature type="transmembrane region" description="Helical" evidence="1">
    <location>
        <begin position="26"/>
        <end position="46"/>
    </location>
</feature>
<dbReference type="AlphaFoldDB" id="A0A4R6J0N8"/>
<feature type="transmembrane region" description="Helical" evidence="1">
    <location>
        <begin position="53"/>
        <end position="72"/>
    </location>
</feature>
<evidence type="ECO:0000313" key="4">
    <source>
        <dbReference type="Proteomes" id="UP000295741"/>
    </source>
</evidence>
<sequence>MQVSFSYDKKKVIQALRYHFVQKPEIRVLMVLVNVFAIAAAVLFYMKKIRPEPFLLGSFIWIMLMASFWYFLPNNIYRKAATFQDSFIIDFNESAIRLENERGYVDWDWNKFSRFFESPHFFHLYFDSKSFFLVPKENMGDEFRHDLRGLLRKKIGDR</sequence>
<comment type="caution">
    <text evidence="3">The sequence shown here is derived from an EMBL/GenBank/DDBJ whole genome shotgun (WGS) entry which is preliminary data.</text>
</comment>
<dbReference type="Pfam" id="PF14317">
    <property type="entry name" value="YcxB"/>
    <property type="match status" value="1"/>
</dbReference>
<dbReference type="InterPro" id="IPR025588">
    <property type="entry name" value="YcxB-like_C"/>
</dbReference>
<reference evidence="3 4" key="1">
    <citation type="submission" date="2019-03" db="EMBL/GenBank/DDBJ databases">
        <title>Genomic Encyclopedia of Archaeal and Bacterial Type Strains, Phase II (KMG-II): from individual species to whole genera.</title>
        <authorList>
            <person name="Goeker M."/>
        </authorList>
    </citation>
    <scope>NUCLEOTIDE SEQUENCE [LARGE SCALE GENOMIC DNA]</scope>
    <source>
        <strain evidence="3 4">DSM 28323</strain>
    </source>
</reference>
<keyword evidence="1" id="KW-0472">Membrane</keyword>
<organism evidence="3 4">
    <name type="scientific">Sediminibacterium goheungense</name>
    <dbReference type="NCBI Taxonomy" id="1086393"/>
    <lineage>
        <taxon>Bacteria</taxon>
        <taxon>Pseudomonadati</taxon>
        <taxon>Bacteroidota</taxon>
        <taxon>Chitinophagia</taxon>
        <taxon>Chitinophagales</taxon>
        <taxon>Chitinophagaceae</taxon>
        <taxon>Sediminibacterium</taxon>
    </lineage>
</organism>
<dbReference type="OrthoDB" id="663382at2"/>
<evidence type="ECO:0000313" key="3">
    <source>
        <dbReference type="EMBL" id="TDO28774.1"/>
    </source>
</evidence>
<proteinExistence type="predicted"/>
<protein>
    <submittedName>
        <fullName evidence="3">YcxB-like protein</fullName>
    </submittedName>
</protein>
<feature type="domain" description="YcxB-like C-terminal" evidence="2">
    <location>
        <begin position="91"/>
        <end position="142"/>
    </location>
</feature>
<gene>
    <name evidence="3" type="ORF">BC659_0854</name>
</gene>
<name>A0A4R6J0N8_9BACT</name>
<dbReference type="Proteomes" id="UP000295741">
    <property type="component" value="Unassembled WGS sequence"/>
</dbReference>
<keyword evidence="1" id="KW-0812">Transmembrane</keyword>
<evidence type="ECO:0000256" key="1">
    <source>
        <dbReference type="SAM" id="Phobius"/>
    </source>
</evidence>
<dbReference type="RefSeq" id="WP_133473397.1">
    <property type="nucleotide sequence ID" value="NZ_SNWP01000010.1"/>
</dbReference>
<keyword evidence="4" id="KW-1185">Reference proteome</keyword>
<dbReference type="EMBL" id="SNWP01000010">
    <property type="protein sequence ID" value="TDO28774.1"/>
    <property type="molecule type" value="Genomic_DNA"/>
</dbReference>
<accession>A0A4R6J0N8</accession>